<evidence type="ECO:0000313" key="1">
    <source>
        <dbReference type="EMBL" id="KFH16937.1"/>
    </source>
</evidence>
<protein>
    <submittedName>
        <fullName evidence="1">Uncharacterized protein</fullName>
    </submittedName>
</protein>
<comment type="caution">
    <text evidence="1">The sequence shown here is derived from an EMBL/GenBank/DDBJ whole genome shotgun (WGS) entry which is preliminary data.</text>
</comment>
<accession>A0A086QWF5</accession>
<reference evidence="1 2" key="1">
    <citation type="submission" date="2014-04" db="EMBL/GenBank/DDBJ databases">
        <authorList>
            <person name="Sibley D."/>
            <person name="Venepally P."/>
            <person name="Karamycheva S."/>
            <person name="Hadjithomas M."/>
            <person name="Khan A."/>
            <person name="Brunk B."/>
            <person name="Roos D."/>
            <person name="Caler E."/>
            <person name="Lorenzi H."/>
        </authorList>
    </citation>
    <scope>NUCLEOTIDE SEQUENCE [LARGE SCALE GENOMIC DNA]</scope>
    <source>
        <strain evidence="1 2">MAS</strain>
    </source>
</reference>
<dbReference type="Proteomes" id="UP000028821">
    <property type="component" value="Unassembled WGS sequence"/>
</dbReference>
<proteinExistence type="predicted"/>
<name>A0A086QWF5_TOXGO</name>
<organism evidence="1 2">
    <name type="scientific">Toxoplasma gondii MAS</name>
    <dbReference type="NCBI Taxonomy" id="943118"/>
    <lineage>
        <taxon>Eukaryota</taxon>
        <taxon>Sar</taxon>
        <taxon>Alveolata</taxon>
        <taxon>Apicomplexa</taxon>
        <taxon>Conoidasida</taxon>
        <taxon>Coccidia</taxon>
        <taxon>Eucoccidiorida</taxon>
        <taxon>Eimeriorina</taxon>
        <taxon>Sarcocystidae</taxon>
        <taxon>Toxoplasma</taxon>
    </lineage>
</organism>
<evidence type="ECO:0000313" key="2">
    <source>
        <dbReference type="Proteomes" id="UP000028821"/>
    </source>
</evidence>
<dbReference type="AlphaFoldDB" id="A0A086QWF5"/>
<sequence length="132" mass="14445">MIAFADNFCSEHAFRLLLLAFLISISSLSTVNLKRSVRAVLEAKPRQPKVGPLLRWLSRVPRDQHCHSSRYFSICCKIEIGHLSVHRTSGIGGAVRSFVGRSSPGVTPCRMGLLLELKVASATRGNSSTVLV</sequence>
<dbReference type="EMBL" id="AEXC02000441">
    <property type="protein sequence ID" value="KFH16937.1"/>
    <property type="molecule type" value="Genomic_DNA"/>
</dbReference>
<dbReference type="VEuPathDB" id="ToxoDB:TGMAS_271985"/>
<gene>
    <name evidence="1" type="ORF">TGMAS_271985</name>
</gene>